<comment type="subcellular location">
    <subcellularLocation>
        <location evidence="2">Golgi apparatus membrane</location>
        <topology evidence="2">Single-pass type II membrane protein</topology>
    </subcellularLocation>
</comment>
<dbReference type="HOGENOM" id="CLU_019238_5_0_1"/>
<dbReference type="Pfam" id="PF13896">
    <property type="entry name" value="Glyco_transf_49"/>
    <property type="match status" value="1"/>
</dbReference>
<dbReference type="GO" id="GO:0035269">
    <property type="term" value="P:protein O-linked glycosylation via mannose"/>
    <property type="evidence" value="ECO:0000318"/>
    <property type="project" value="GO_Central"/>
</dbReference>
<dbReference type="GO" id="GO:0005794">
    <property type="term" value="C:Golgi apparatus"/>
    <property type="evidence" value="ECO:0000318"/>
    <property type="project" value="GO_Central"/>
</dbReference>
<evidence type="ECO:0000256" key="20">
    <source>
        <dbReference type="ARBA" id="ARBA00047852"/>
    </source>
</evidence>
<dbReference type="GO" id="GO:0000139">
    <property type="term" value="C:Golgi membrane"/>
    <property type="evidence" value="ECO:0007669"/>
    <property type="project" value="UniProtKB-SubCell"/>
</dbReference>
<evidence type="ECO:0000313" key="21">
    <source>
        <dbReference type="Ensembl" id="ENSCINP00000034660.1"/>
    </source>
</evidence>
<dbReference type="Ensembl" id="ENSCINT00000034552.1">
    <property type="protein sequence ID" value="ENSCINP00000034660.1"/>
    <property type="gene ID" value="ENSCING00000023356.1"/>
</dbReference>
<evidence type="ECO:0000256" key="6">
    <source>
        <dbReference type="ARBA" id="ARBA00022676"/>
    </source>
</evidence>
<evidence type="ECO:0000256" key="10">
    <source>
        <dbReference type="ARBA" id="ARBA00022968"/>
    </source>
</evidence>
<comment type="similarity">
    <text evidence="4">Belongs to the glycosyltransferase 49 family.</text>
</comment>
<evidence type="ECO:0000256" key="17">
    <source>
        <dbReference type="ARBA" id="ARBA00032175"/>
    </source>
</evidence>
<keyword evidence="13" id="KW-0472">Membrane</keyword>
<keyword evidence="14" id="KW-0325">Glycoprotein</keyword>
<evidence type="ECO:0000256" key="14">
    <source>
        <dbReference type="ARBA" id="ARBA00023180"/>
    </source>
</evidence>
<dbReference type="UniPathway" id="UPA00378"/>
<reference evidence="22" key="1">
    <citation type="journal article" date="2002" name="Science">
        <title>The draft genome of Ciona intestinalis: insights into chordate and vertebrate origins.</title>
        <authorList>
            <person name="Dehal P."/>
            <person name="Satou Y."/>
            <person name="Campbell R.K."/>
            <person name="Chapman J."/>
            <person name="Degnan B."/>
            <person name="De Tomaso A."/>
            <person name="Davidson B."/>
            <person name="Di Gregorio A."/>
            <person name="Gelpke M."/>
            <person name="Goodstein D.M."/>
            <person name="Harafuji N."/>
            <person name="Hastings K.E."/>
            <person name="Ho I."/>
            <person name="Hotta K."/>
            <person name="Huang W."/>
            <person name="Kawashima T."/>
            <person name="Lemaire P."/>
            <person name="Martinez D."/>
            <person name="Meinertzhagen I.A."/>
            <person name="Necula S."/>
            <person name="Nonaka M."/>
            <person name="Putnam N."/>
            <person name="Rash S."/>
            <person name="Saiga H."/>
            <person name="Satake M."/>
            <person name="Terry A."/>
            <person name="Yamada L."/>
            <person name="Wang H.G."/>
            <person name="Awazu S."/>
            <person name="Azumi K."/>
            <person name="Boore J."/>
            <person name="Branno M."/>
            <person name="Chin-Bow S."/>
            <person name="DeSantis R."/>
            <person name="Doyle S."/>
            <person name="Francino P."/>
            <person name="Keys D.N."/>
            <person name="Haga S."/>
            <person name="Hayashi H."/>
            <person name="Hino K."/>
            <person name="Imai K.S."/>
            <person name="Inaba K."/>
            <person name="Kano S."/>
            <person name="Kobayashi K."/>
            <person name="Kobayashi M."/>
            <person name="Lee B.I."/>
            <person name="Makabe K.W."/>
            <person name="Manohar C."/>
            <person name="Matassi G."/>
            <person name="Medina M."/>
            <person name="Mochizuki Y."/>
            <person name="Mount S."/>
            <person name="Morishita T."/>
            <person name="Miura S."/>
            <person name="Nakayama A."/>
            <person name="Nishizaka S."/>
            <person name="Nomoto H."/>
            <person name="Ohta F."/>
            <person name="Oishi K."/>
            <person name="Rigoutsos I."/>
            <person name="Sano M."/>
            <person name="Sasaki A."/>
            <person name="Sasakura Y."/>
            <person name="Shoguchi E."/>
            <person name="Shin-i T."/>
            <person name="Spagnuolo A."/>
            <person name="Stainier D."/>
            <person name="Suzuki M.M."/>
            <person name="Tassy O."/>
            <person name="Takatori N."/>
            <person name="Tokuoka M."/>
            <person name="Yagi K."/>
            <person name="Yoshizaki F."/>
            <person name="Wada S."/>
            <person name="Zhang C."/>
            <person name="Hyatt P.D."/>
            <person name="Larimer F."/>
            <person name="Detter C."/>
            <person name="Doggett N."/>
            <person name="Glavina T."/>
            <person name="Hawkins T."/>
            <person name="Richardson P."/>
            <person name="Lucas S."/>
            <person name="Kohara Y."/>
            <person name="Levine M."/>
            <person name="Satoh N."/>
            <person name="Rokhsar D.S."/>
        </authorList>
    </citation>
    <scope>NUCLEOTIDE SEQUENCE [LARGE SCALE GENOMIC DNA]</scope>
</reference>
<keyword evidence="10" id="KW-0735">Signal-anchor</keyword>
<comment type="cofactor">
    <cofactor evidence="1">
        <name>Mn(2+)</name>
        <dbReference type="ChEBI" id="CHEBI:29035"/>
    </cofactor>
</comment>
<dbReference type="InterPro" id="IPR043189">
    <property type="entry name" value="B4GAT1"/>
</dbReference>
<evidence type="ECO:0000256" key="4">
    <source>
        <dbReference type="ARBA" id="ARBA00008539"/>
    </source>
</evidence>
<dbReference type="Proteomes" id="UP000008144">
    <property type="component" value="Chromosome 3"/>
</dbReference>
<dbReference type="PANTHER" id="PTHR46420">
    <property type="entry name" value="BETA-1,4-GLUCURONYLTRANSFERASE 1"/>
    <property type="match status" value="1"/>
</dbReference>
<evidence type="ECO:0000256" key="7">
    <source>
        <dbReference type="ARBA" id="ARBA00022679"/>
    </source>
</evidence>
<dbReference type="FunCoup" id="H2XYC6">
    <property type="interactions" value="1"/>
</dbReference>
<dbReference type="GeneTree" id="ENSGT00940000157679"/>
<protein>
    <recommendedName>
        <fullName evidence="5">Beta-1,4-glucuronyltransferase 1</fullName>
    </recommendedName>
    <alternativeName>
        <fullName evidence="16">I-beta-1,3-N-acetylglucosaminyltransferase</fullName>
    </alternativeName>
    <alternativeName>
        <fullName evidence="19">N-acetyllactosaminide beta-1,3-N-acetylglucosaminyltransferase</fullName>
    </alternativeName>
    <alternativeName>
        <fullName evidence="17">Poly-N-acetyllactosamine extension enzyme</fullName>
    </alternativeName>
    <alternativeName>
        <fullName evidence="18">UDP-GlcNAc:betaGal beta-1,3-N-acetylglucosaminyltransferase 1</fullName>
    </alternativeName>
</protein>
<dbReference type="GO" id="GO:0046872">
    <property type="term" value="F:metal ion binding"/>
    <property type="evidence" value="ECO:0007669"/>
    <property type="project" value="UniProtKB-KW"/>
</dbReference>
<dbReference type="InParanoid" id="H2XYC6"/>
<evidence type="ECO:0000256" key="1">
    <source>
        <dbReference type="ARBA" id="ARBA00001936"/>
    </source>
</evidence>
<dbReference type="OMA" id="CEMHIAG"/>
<proteinExistence type="inferred from homology"/>
<dbReference type="GO" id="GO:0015020">
    <property type="term" value="F:glucuronosyltransferase activity"/>
    <property type="evidence" value="ECO:0000318"/>
    <property type="project" value="GO_Central"/>
</dbReference>
<dbReference type="PANTHER" id="PTHR46420:SF1">
    <property type="entry name" value="BETA-1,4-GLUCURONYLTRANSFERASE 1"/>
    <property type="match status" value="1"/>
</dbReference>
<evidence type="ECO:0000256" key="19">
    <source>
        <dbReference type="ARBA" id="ARBA00033291"/>
    </source>
</evidence>
<dbReference type="EMBL" id="EAAA01001686">
    <property type="status" value="NOT_ANNOTATED_CDS"/>
    <property type="molecule type" value="Genomic_DNA"/>
</dbReference>
<accession>H2XYC6</accession>
<reference evidence="21" key="4">
    <citation type="submission" date="2025-09" db="UniProtKB">
        <authorList>
            <consortium name="Ensembl"/>
        </authorList>
    </citation>
    <scope>IDENTIFICATION</scope>
</reference>
<dbReference type="AlphaFoldDB" id="H2XYC6"/>
<comment type="catalytic activity">
    <reaction evidence="20">
        <text>3-O-[beta-D-Xyl-(1-&gt;4)-Rib-ol-P-Rib-ol-P-3-beta-D-GalNAc-(1-&gt;3)-beta-D-GlcNAc-(1-&gt;4)-(O-6-P-alpha-D-Man)]-Thr-[protein] + UDP-alpha-D-glucuronate = 3-O-[beta-D-GlcA-(1-&gt;3)-beta-D-Xyl-(1-&gt;4)-Rib-ol-P-Rib-ol-P-3-beta-D-GalNAc-(1-&gt;3)-beta-D-GlcNAc-(1-&gt;4)-(O-6-P-alpha-D-Man)]-Thr-[protein] + UDP + H(+)</text>
        <dbReference type="Rhea" id="RHEA:46860"/>
        <dbReference type="Rhea" id="RHEA-COMP:15023"/>
        <dbReference type="Rhea" id="RHEA-COMP:17482"/>
        <dbReference type="ChEBI" id="CHEBI:15378"/>
        <dbReference type="ChEBI" id="CHEBI:58052"/>
        <dbReference type="ChEBI" id="CHEBI:58223"/>
        <dbReference type="ChEBI" id="CHEBI:142405"/>
        <dbReference type="ChEBI" id="CHEBI:177336"/>
    </reaction>
</comment>
<name>H2XYC6_CIOIN</name>
<evidence type="ECO:0000256" key="5">
    <source>
        <dbReference type="ARBA" id="ARBA00017962"/>
    </source>
</evidence>
<organism evidence="21 22">
    <name type="scientific">Ciona intestinalis</name>
    <name type="common">Transparent sea squirt</name>
    <name type="synonym">Ascidia intestinalis</name>
    <dbReference type="NCBI Taxonomy" id="7719"/>
    <lineage>
        <taxon>Eukaryota</taxon>
        <taxon>Metazoa</taxon>
        <taxon>Chordata</taxon>
        <taxon>Tunicata</taxon>
        <taxon>Ascidiacea</taxon>
        <taxon>Phlebobranchia</taxon>
        <taxon>Cionidae</taxon>
        <taxon>Ciona</taxon>
    </lineage>
</organism>
<keyword evidence="22" id="KW-1185">Reference proteome</keyword>
<keyword evidence="8" id="KW-0812">Transmembrane</keyword>
<comment type="pathway">
    <text evidence="3">Protein modification; protein glycosylation.</text>
</comment>
<evidence type="ECO:0000256" key="8">
    <source>
        <dbReference type="ARBA" id="ARBA00022692"/>
    </source>
</evidence>
<reference evidence="21" key="3">
    <citation type="submission" date="2025-08" db="UniProtKB">
        <authorList>
            <consortium name="Ensembl"/>
        </authorList>
    </citation>
    <scope>IDENTIFICATION</scope>
</reference>
<sequence>NDVTLVTQCSVNNLYHLIETLQLWKGPISVALFVPGSSIIHAELAIKFIKQCFPLRKVQFHLVYPEHHTPTFDGNNLEIWVGLLFANDRLRCKDLFETLSSIEGENYATWGIPYPQNTLRNVAKLAVQTEYLIVLDIDVMPSYGLRENFLEKVLRNRGRNKTAETKIAYIPPAFELKINEQMPENKALLLTAWKSNQIRPFHYETCPSCHKPARYDEWKAISTNLNLGIAYEAEWQPSWEPFYIAHTSHTPDYDERFKQYGYDRISQNCELRLCGFTFVVMANSFVVHKGFKERGKFHHEKEVENKRNFNLFQNVFIPEMTKKYSSSGVDCLDSGRRKGKAKITFRQHFNKNTKEKLLRNGDQVEL</sequence>
<keyword evidence="12" id="KW-0333">Golgi apparatus</keyword>
<evidence type="ECO:0000256" key="18">
    <source>
        <dbReference type="ARBA" id="ARBA00032181"/>
    </source>
</evidence>
<keyword evidence="11" id="KW-1133">Transmembrane helix</keyword>
<keyword evidence="7" id="KW-0808">Transferase</keyword>
<evidence type="ECO:0000256" key="13">
    <source>
        <dbReference type="ARBA" id="ARBA00023136"/>
    </source>
</evidence>
<evidence type="ECO:0000256" key="15">
    <source>
        <dbReference type="ARBA" id="ARBA00023211"/>
    </source>
</evidence>
<keyword evidence="15" id="KW-0464">Manganese</keyword>
<evidence type="ECO:0000256" key="16">
    <source>
        <dbReference type="ARBA" id="ARBA00030723"/>
    </source>
</evidence>
<evidence type="ECO:0000256" key="12">
    <source>
        <dbReference type="ARBA" id="ARBA00023034"/>
    </source>
</evidence>
<evidence type="ECO:0000313" key="22">
    <source>
        <dbReference type="Proteomes" id="UP000008144"/>
    </source>
</evidence>
<dbReference type="STRING" id="7719.ENSCINP00000034660"/>
<keyword evidence="9" id="KW-0479">Metal-binding</keyword>
<evidence type="ECO:0000256" key="11">
    <source>
        <dbReference type="ARBA" id="ARBA00022989"/>
    </source>
</evidence>
<keyword evidence="6" id="KW-0328">Glycosyltransferase</keyword>
<evidence type="ECO:0000256" key="9">
    <source>
        <dbReference type="ARBA" id="ARBA00022723"/>
    </source>
</evidence>
<evidence type="ECO:0000256" key="3">
    <source>
        <dbReference type="ARBA" id="ARBA00004922"/>
    </source>
</evidence>
<reference evidence="21" key="2">
    <citation type="journal article" date="2008" name="Genome Biol.">
        <title>Improved genome assembly and evidence-based global gene model set for the chordate Ciona intestinalis: new insight into intron and operon populations.</title>
        <authorList>
            <person name="Satou Y."/>
            <person name="Mineta K."/>
            <person name="Ogasawara M."/>
            <person name="Sasakura Y."/>
            <person name="Shoguchi E."/>
            <person name="Ueno K."/>
            <person name="Yamada L."/>
            <person name="Matsumoto J."/>
            <person name="Wasserscheid J."/>
            <person name="Dewar K."/>
            <person name="Wiley G.B."/>
            <person name="Macmil S.L."/>
            <person name="Roe B.A."/>
            <person name="Zeller R.W."/>
            <person name="Hastings K.E."/>
            <person name="Lemaire P."/>
            <person name="Lindquist E."/>
            <person name="Endo T."/>
            <person name="Hotta K."/>
            <person name="Inaba K."/>
        </authorList>
    </citation>
    <scope>NUCLEOTIDE SEQUENCE [LARGE SCALE GENOMIC DNA]</scope>
    <source>
        <strain evidence="21">wild type</strain>
    </source>
</reference>
<evidence type="ECO:0000256" key="2">
    <source>
        <dbReference type="ARBA" id="ARBA00004323"/>
    </source>
</evidence>